<evidence type="ECO:0000256" key="2">
    <source>
        <dbReference type="SAM" id="MobiDB-lite"/>
    </source>
</evidence>
<dbReference type="RefSeq" id="XP_021035432.1">
    <property type="nucleotide sequence ID" value="XM_021179773.1"/>
</dbReference>
<dbReference type="InterPro" id="IPR024310">
    <property type="entry name" value="NUT"/>
</dbReference>
<feature type="region of interest" description="Disordered" evidence="2">
    <location>
        <begin position="490"/>
        <end position="509"/>
    </location>
</feature>
<evidence type="ECO:0000313" key="4">
    <source>
        <dbReference type="Proteomes" id="UP000515126"/>
    </source>
</evidence>
<dbReference type="PANTHER" id="PTHR22879">
    <property type="entry name" value="NUT FAMILY MEMBER 1"/>
    <property type="match status" value="1"/>
</dbReference>
<dbReference type="Proteomes" id="UP000515126">
    <property type="component" value="Chromosome 13"/>
</dbReference>
<sequence>MDLSRQTWLLSKPIGIVSEASSLGQNMTINPGASLPTFATLPVLPPAPQPVPQLFWEPPSPLVTAGISPGNPLVLSALPGMPLVAEGGSPALSAAVPLNIVQVGTLGQPVQPVHNTNIVLTQVPLTCNIPGTQGVGMGFMTTPAANNFINARIASAVQPQEGTWILGPHPPTTQQVVQLAPVRSPVNSAQPPKGAYGESGPANIQTNSPENYLSKPDSVYGNFRRWQHIKTLVQRHLPQTPDVAAFSCFLIPVLRSLARRKPTMNVEEGLWRGLQEWQCTSNYDRMIFFEMAEKFTEFESAEEMENSRLEIMRSVQYQVVATTPRQDPPRLPAPEVAEEPECTSMKTVHQTDPAHLPELRPQQLQKTETPMEIPPEAVREYMEIMDWLEGFPQSFTGEAKEKEEDENSGAEQEGDDLYSDAELLSYIDELCSQKHFVEQVEAIINPQFVAEILSTKPEIDILALTKELEHEEELTVDQLLEKPCPALKKKGVERAPPNPGAPQIPASTSVPSVCQDAERDEHGVQRGANAQTGSSRMASLDQQCLGVTSAEIWGPKSATVFPSNQSSPSLVDVRYTGVPCGRGTYNQSPGSRCARSFRVASAIEDLHRSLARTIEDKEELHSLSFLLASQYRLVPWRVPHQVCPYADLSDSESIPSPCPKLRGLSPDLCSIAKSKKRALFGSLVPMAKRPNLGPGHGVSEGPLSALELAHLSQPQKRKHEPLGTHKRKRKKRH</sequence>
<evidence type="ECO:0000313" key="5">
    <source>
        <dbReference type="RefSeq" id="XP_021035432.1"/>
    </source>
</evidence>
<dbReference type="GeneID" id="110307537"/>
<dbReference type="InterPro" id="IPR024309">
    <property type="entry name" value="NUT_N"/>
</dbReference>
<proteinExistence type="inferred from homology"/>
<name>A0A6P5QVB3_MUSCR</name>
<dbReference type="AlphaFoldDB" id="A0A6P5QVB3"/>
<evidence type="ECO:0000256" key="1">
    <source>
        <dbReference type="ARBA" id="ARBA00010586"/>
    </source>
</evidence>
<evidence type="ECO:0000259" key="3">
    <source>
        <dbReference type="Pfam" id="PF12881"/>
    </source>
</evidence>
<gene>
    <name evidence="5" type="primary">LOC110307537</name>
</gene>
<feature type="region of interest" description="Disordered" evidence="2">
    <location>
        <begin position="187"/>
        <end position="208"/>
    </location>
</feature>
<dbReference type="Pfam" id="PF12881">
    <property type="entry name" value="NUT"/>
    <property type="match status" value="1"/>
</dbReference>
<feature type="domain" description="Nuclear Testis protein N-terminal" evidence="3">
    <location>
        <begin position="27"/>
        <end position="730"/>
    </location>
</feature>
<accession>A0A6P5QVB3</accession>
<keyword evidence="4" id="KW-1185">Reference proteome</keyword>
<dbReference type="KEGG" id="mcal:110307537"/>
<feature type="compositionally biased region" description="Basic residues" evidence="2">
    <location>
        <begin position="715"/>
        <end position="733"/>
    </location>
</feature>
<organism evidence="4 5">
    <name type="scientific">Mus caroli</name>
    <name type="common">Ryukyu mouse</name>
    <name type="synonym">Ricefield mouse</name>
    <dbReference type="NCBI Taxonomy" id="10089"/>
    <lineage>
        <taxon>Eukaryota</taxon>
        <taxon>Metazoa</taxon>
        <taxon>Chordata</taxon>
        <taxon>Craniata</taxon>
        <taxon>Vertebrata</taxon>
        <taxon>Euteleostomi</taxon>
        <taxon>Mammalia</taxon>
        <taxon>Eutheria</taxon>
        <taxon>Euarchontoglires</taxon>
        <taxon>Glires</taxon>
        <taxon>Rodentia</taxon>
        <taxon>Myomorpha</taxon>
        <taxon>Muroidea</taxon>
        <taxon>Muridae</taxon>
        <taxon>Murinae</taxon>
        <taxon>Mus</taxon>
        <taxon>Mus</taxon>
    </lineage>
</organism>
<protein>
    <submittedName>
        <fullName evidence="5">NUT family member 2</fullName>
    </submittedName>
</protein>
<dbReference type="PANTHER" id="PTHR22879:SF14">
    <property type="entry name" value="NUT FAMILY MEMBER 2A-RELATED"/>
    <property type="match status" value="1"/>
</dbReference>
<feature type="region of interest" description="Disordered" evidence="2">
    <location>
        <begin position="691"/>
        <end position="733"/>
    </location>
</feature>
<reference evidence="5" key="1">
    <citation type="submission" date="2025-08" db="UniProtKB">
        <authorList>
            <consortium name="RefSeq"/>
        </authorList>
    </citation>
    <scope>IDENTIFICATION</scope>
</reference>
<comment type="similarity">
    <text evidence="1">Belongs to the NUT family.</text>
</comment>